<gene>
    <name evidence="1" type="ORF">Pint_34677</name>
</gene>
<dbReference type="EMBL" id="CM047749">
    <property type="protein sequence ID" value="KAJ0010452.1"/>
    <property type="molecule type" value="Genomic_DNA"/>
</dbReference>
<reference evidence="2" key="1">
    <citation type="journal article" date="2023" name="G3 (Bethesda)">
        <title>Genome assembly and association tests identify interacting loci associated with vigor, precocity, and sex in interspecific pistachio rootstocks.</title>
        <authorList>
            <person name="Palmer W."/>
            <person name="Jacygrad E."/>
            <person name="Sagayaradj S."/>
            <person name="Cavanaugh K."/>
            <person name="Han R."/>
            <person name="Bertier L."/>
            <person name="Beede B."/>
            <person name="Kafkas S."/>
            <person name="Golino D."/>
            <person name="Preece J."/>
            <person name="Michelmore R."/>
        </authorList>
    </citation>
    <scope>NUCLEOTIDE SEQUENCE [LARGE SCALE GENOMIC DNA]</scope>
</reference>
<name>A0ACC0X6I9_9ROSI</name>
<dbReference type="Proteomes" id="UP001163603">
    <property type="component" value="Chromosome 14"/>
</dbReference>
<accession>A0ACC0X6I9</accession>
<sequence>MPTPSASTACSIFGSTPSASTGSSIFGSMPTPSASTGCSIFGRSSIFGGTSSAIPSTGSSIFGFSVGATSSASTNQAQVSNPFSVGSAQASLNATVLATSTQSMPNQFGSTSLSTSFALAGIPAFSSGKPNSISSTSGPTNHVFGSSWQVPKTPSFASTFNSSSPSTGFLFGALASSAATISAPLFGSSTNTTSSSSFPFSSAAAATSSQPAFGYAGSVYAFGSTPSNNNDQVGMEDSMAEDTVQASTPAVPIFGQQPMTPSTGFVFGSTTPSRANPFQVGSQQSLATPQNPSPFQASGSLNFNAGGSFTLGSYGVYKSQIKIKKLKGRHSRK</sequence>
<keyword evidence="2" id="KW-1185">Reference proteome</keyword>
<proteinExistence type="predicted"/>
<organism evidence="1 2">
    <name type="scientific">Pistacia integerrima</name>
    <dbReference type="NCBI Taxonomy" id="434235"/>
    <lineage>
        <taxon>Eukaryota</taxon>
        <taxon>Viridiplantae</taxon>
        <taxon>Streptophyta</taxon>
        <taxon>Embryophyta</taxon>
        <taxon>Tracheophyta</taxon>
        <taxon>Spermatophyta</taxon>
        <taxon>Magnoliopsida</taxon>
        <taxon>eudicotyledons</taxon>
        <taxon>Gunneridae</taxon>
        <taxon>Pentapetalae</taxon>
        <taxon>rosids</taxon>
        <taxon>malvids</taxon>
        <taxon>Sapindales</taxon>
        <taxon>Anacardiaceae</taxon>
        <taxon>Pistacia</taxon>
    </lineage>
</organism>
<evidence type="ECO:0000313" key="2">
    <source>
        <dbReference type="Proteomes" id="UP001163603"/>
    </source>
</evidence>
<evidence type="ECO:0000313" key="1">
    <source>
        <dbReference type="EMBL" id="KAJ0010452.1"/>
    </source>
</evidence>
<protein>
    <submittedName>
        <fullName evidence="1">Uncharacterized protein</fullName>
    </submittedName>
</protein>
<comment type="caution">
    <text evidence="1">The sequence shown here is derived from an EMBL/GenBank/DDBJ whole genome shotgun (WGS) entry which is preliminary data.</text>
</comment>